<reference evidence="5" key="1">
    <citation type="submission" date="2021-05" db="EMBL/GenBank/DDBJ databases">
        <title>The genome of the haptophyte Pavlova lutheri (Diacronema luteri, Pavlovales) - a model for lipid biosynthesis in eukaryotic algae.</title>
        <authorList>
            <person name="Hulatt C.J."/>
            <person name="Posewitz M.C."/>
        </authorList>
    </citation>
    <scope>NUCLEOTIDE SEQUENCE</scope>
    <source>
        <strain evidence="5">NIVA-4/92</strain>
    </source>
</reference>
<evidence type="ECO:0000313" key="6">
    <source>
        <dbReference type="Proteomes" id="UP000751190"/>
    </source>
</evidence>
<dbReference type="OrthoDB" id="340227at2759"/>
<dbReference type="GO" id="GO:0005829">
    <property type="term" value="C:cytosol"/>
    <property type="evidence" value="ECO:0007669"/>
    <property type="project" value="TreeGrafter"/>
</dbReference>
<dbReference type="InterPro" id="IPR036388">
    <property type="entry name" value="WH-like_DNA-bd_sf"/>
</dbReference>
<dbReference type="SUPFAM" id="SSF46785">
    <property type="entry name" value="Winged helix' DNA-binding domain"/>
    <property type="match status" value="1"/>
</dbReference>
<evidence type="ECO:0000313" key="5">
    <source>
        <dbReference type="EMBL" id="KAG8468009.1"/>
    </source>
</evidence>
<feature type="region of interest" description="Disordered" evidence="3">
    <location>
        <begin position="110"/>
        <end position="133"/>
    </location>
</feature>
<feature type="region of interest" description="Disordered" evidence="3">
    <location>
        <begin position="503"/>
        <end position="552"/>
    </location>
</feature>
<dbReference type="Proteomes" id="UP000751190">
    <property type="component" value="Unassembled WGS sequence"/>
</dbReference>
<organism evidence="5 6">
    <name type="scientific">Diacronema lutheri</name>
    <name type="common">Unicellular marine alga</name>
    <name type="synonym">Monochrysis lutheri</name>
    <dbReference type="NCBI Taxonomy" id="2081491"/>
    <lineage>
        <taxon>Eukaryota</taxon>
        <taxon>Haptista</taxon>
        <taxon>Haptophyta</taxon>
        <taxon>Pavlovophyceae</taxon>
        <taxon>Pavlovales</taxon>
        <taxon>Pavlovaceae</taxon>
        <taxon>Diacronema</taxon>
    </lineage>
</organism>
<dbReference type="GO" id="GO:0003723">
    <property type="term" value="F:RNA binding"/>
    <property type="evidence" value="ECO:0007669"/>
    <property type="project" value="UniProtKB-UniRule"/>
</dbReference>
<sequence length="771" mass="79367">MEAPPRLDAGARRSSRVRLPKRHRVTLASTAEGSPSPAEDFATVAAALTIALPSAYASPTASVASDSPHGCRRPLLPTRSASLPLPPESIRALAERTKFSTRALLTAPMAFAPMPPPPAPRPAPPPPPGPPPVVREHVFGPVLLPLGAPYMAAPPPPPPRPPPPPPPTPIPCALRRSASLPTARAACYGGETTMALVRGQIEYYFSASNLEHDAFLRKQMGADGWVRLDVVARFPRVAAICDDVASIALALERSEHVRVVHTDDGLHWVRCADEPERWLGADEAAPTRPASRAPTLAARSMNSSSVASDLDCSCADDDEFGSNGTSSIWSASSTVLHDDGQLRTPTQLGASPTRAQLAPQCSAHALVSASTQTASHATAQTQTSSPAALDVPRLALPPLDLRSDARSDAGDLDADADADADSARILSRASSASDRLRPRSASSADDAPRSPPSSECNSTRSFLSDASTSAARALLSRAAVSLAAADAVNAALGRAASADLPYSRQSSVGDTCAACTAGSSSSSRGSRSSRDSTAALDERSARASLADDDGASMSHADWAMVPGRRGAARASGKARRAAAPVHSVSTTRAPIPSIPPLCAAHELTNPPSNGAHRVPAACQLEAAAASKAPGANTNGVQHRAAPRAAKPAARHGARAPRTSAPPTLDEAARRSECPDAPSSTPSAKWLERHPLPCAMRDEHAARASNDATARLRQLASRAVAVSTISVLLALGIEMGPSALSRALASATAEHALGCARALSPDDNVGAASAAC</sequence>
<dbReference type="PANTHER" id="PTHR22792:SF132">
    <property type="entry name" value="LA-RELATED PROTEIN 1"/>
    <property type="match status" value="1"/>
</dbReference>
<dbReference type="EMBL" id="JAGTXO010000005">
    <property type="protein sequence ID" value="KAG8468009.1"/>
    <property type="molecule type" value="Genomic_DNA"/>
</dbReference>
<feature type="region of interest" description="Disordered" evidence="3">
    <location>
        <begin position="372"/>
        <end position="392"/>
    </location>
</feature>
<feature type="compositionally biased region" description="Low complexity" evidence="3">
    <location>
        <begin position="510"/>
        <end position="535"/>
    </location>
</feature>
<evidence type="ECO:0000256" key="1">
    <source>
        <dbReference type="ARBA" id="ARBA00022884"/>
    </source>
</evidence>
<feature type="region of interest" description="Disordered" evidence="3">
    <location>
        <begin position="150"/>
        <end position="170"/>
    </location>
</feature>
<dbReference type="AlphaFoldDB" id="A0A8J6CCX1"/>
<dbReference type="PROSITE" id="PS50961">
    <property type="entry name" value="HTH_LA"/>
    <property type="match status" value="1"/>
</dbReference>
<feature type="region of interest" description="Disordered" evidence="3">
    <location>
        <begin position="60"/>
        <end position="87"/>
    </location>
</feature>
<dbReference type="Gene3D" id="1.10.10.10">
    <property type="entry name" value="Winged helix-like DNA-binding domain superfamily/Winged helix DNA-binding domain"/>
    <property type="match status" value="1"/>
</dbReference>
<feature type="region of interest" description="Disordered" evidence="3">
    <location>
        <begin position="1"/>
        <end position="38"/>
    </location>
</feature>
<comment type="caution">
    <text evidence="5">The sequence shown here is derived from an EMBL/GenBank/DDBJ whole genome shotgun (WGS) entry which is preliminary data.</text>
</comment>
<feature type="compositionally biased region" description="Low complexity" evidence="3">
    <location>
        <begin position="427"/>
        <end position="445"/>
    </location>
</feature>
<feature type="region of interest" description="Disordered" evidence="3">
    <location>
        <begin position="629"/>
        <end position="688"/>
    </location>
</feature>
<feature type="domain" description="HTH La-type RNA-binding" evidence="4">
    <location>
        <begin position="187"/>
        <end position="276"/>
    </location>
</feature>
<evidence type="ECO:0000256" key="3">
    <source>
        <dbReference type="SAM" id="MobiDB-lite"/>
    </source>
</evidence>
<gene>
    <name evidence="5" type="ORF">KFE25_007061</name>
</gene>
<feature type="compositionally biased region" description="Basic residues" evidence="3">
    <location>
        <begin position="13"/>
        <end position="25"/>
    </location>
</feature>
<feature type="region of interest" description="Disordered" evidence="3">
    <location>
        <begin position="427"/>
        <end position="461"/>
    </location>
</feature>
<keyword evidence="6" id="KW-1185">Reference proteome</keyword>
<evidence type="ECO:0000259" key="4">
    <source>
        <dbReference type="PROSITE" id="PS50961"/>
    </source>
</evidence>
<name>A0A8J6CCX1_DIALT</name>
<dbReference type="SMART" id="SM00715">
    <property type="entry name" value="LA"/>
    <property type="match status" value="1"/>
</dbReference>
<dbReference type="Pfam" id="PF05383">
    <property type="entry name" value="La"/>
    <property type="match status" value="1"/>
</dbReference>
<dbReference type="GO" id="GO:0045727">
    <property type="term" value="P:positive regulation of translation"/>
    <property type="evidence" value="ECO:0007669"/>
    <property type="project" value="TreeGrafter"/>
</dbReference>
<dbReference type="InterPro" id="IPR036390">
    <property type="entry name" value="WH_DNA-bd_sf"/>
</dbReference>
<dbReference type="CDD" id="cd07323">
    <property type="entry name" value="LAM"/>
    <property type="match status" value="1"/>
</dbReference>
<dbReference type="GO" id="GO:0010494">
    <property type="term" value="C:cytoplasmic stress granule"/>
    <property type="evidence" value="ECO:0007669"/>
    <property type="project" value="TreeGrafter"/>
</dbReference>
<feature type="compositionally biased region" description="Pro residues" evidence="3">
    <location>
        <begin position="152"/>
        <end position="170"/>
    </location>
</feature>
<dbReference type="PANTHER" id="PTHR22792">
    <property type="entry name" value="LUPUS LA PROTEIN-RELATED"/>
    <property type="match status" value="1"/>
</dbReference>
<protein>
    <recommendedName>
        <fullName evidence="4">HTH La-type RNA-binding domain-containing protein</fullName>
    </recommendedName>
</protein>
<feature type="compositionally biased region" description="Pro residues" evidence="3">
    <location>
        <begin position="113"/>
        <end position="133"/>
    </location>
</feature>
<dbReference type="InterPro" id="IPR045180">
    <property type="entry name" value="La_dom_prot"/>
</dbReference>
<dbReference type="InterPro" id="IPR006630">
    <property type="entry name" value="La_HTH"/>
</dbReference>
<evidence type="ECO:0000256" key="2">
    <source>
        <dbReference type="PROSITE-ProRule" id="PRU00332"/>
    </source>
</evidence>
<feature type="compositionally biased region" description="Low complexity" evidence="3">
    <location>
        <begin position="372"/>
        <end position="388"/>
    </location>
</feature>
<keyword evidence="1 2" id="KW-0694">RNA-binding</keyword>
<proteinExistence type="predicted"/>
<accession>A0A8J6CCX1</accession>